<accession>A0ACD3QXU3</accession>
<protein>
    <submittedName>
        <fullName evidence="1">Uncharacterized protein</fullName>
    </submittedName>
</protein>
<keyword evidence="2" id="KW-1185">Reference proteome</keyword>
<dbReference type="EMBL" id="CM011686">
    <property type="protein sequence ID" value="TMS11521.1"/>
    <property type="molecule type" value="Genomic_DNA"/>
</dbReference>
<reference evidence="1" key="1">
    <citation type="submission" date="2018-11" db="EMBL/GenBank/DDBJ databases">
        <title>The sequence and de novo assembly of Larimichthys crocea genome using PacBio and Hi-C technologies.</title>
        <authorList>
            <person name="Xu P."/>
            <person name="Chen B."/>
            <person name="Zhou Z."/>
            <person name="Ke Q."/>
            <person name="Wu Y."/>
            <person name="Bai H."/>
            <person name="Pu F."/>
        </authorList>
    </citation>
    <scope>NUCLEOTIDE SEQUENCE</scope>
    <source>
        <tissue evidence="1">Muscle</tissue>
    </source>
</reference>
<organism evidence="1 2">
    <name type="scientific">Larimichthys crocea</name>
    <name type="common">Large yellow croaker</name>
    <name type="synonym">Pseudosciaena crocea</name>
    <dbReference type="NCBI Taxonomy" id="215358"/>
    <lineage>
        <taxon>Eukaryota</taxon>
        <taxon>Metazoa</taxon>
        <taxon>Chordata</taxon>
        <taxon>Craniata</taxon>
        <taxon>Vertebrata</taxon>
        <taxon>Euteleostomi</taxon>
        <taxon>Actinopterygii</taxon>
        <taxon>Neopterygii</taxon>
        <taxon>Teleostei</taxon>
        <taxon>Neoteleostei</taxon>
        <taxon>Acanthomorphata</taxon>
        <taxon>Eupercaria</taxon>
        <taxon>Sciaenidae</taxon>
        <taxon>Larimichthys</taxon>
    </lineage>
</organism>
<dbReference type="Proteomes" id="UP000793456">
    <property type="component" value="Chromosome XIII"/>
</dbReference>
<name>A0ACD3QXU3_LARCR</name>
<proteinExistence type="predicted"/>
<gene>
    <name evidence="1" type="ORF">E3U43_018912</name>
</gene>
<sequence>MCVCGHSQGRCADWSVCLFNTDSSRLGTSCQSKDVFENCNMLKTEAKQFKDFETSLTFPATFATSRQPECDSRRKPRQKKIQTRFTDTNLNVQCKSISSTAF</sequence>
<comment type="caution">
    <text evidence="1">The sequence shown here is derived from an EMBL/GenBank/DDBJ whole genome shotgun (WGS) entry which is preliminary data.</text>
</comment>
<evidence type="ECO:0000313" key="2">
    <source>
        <dbReference type="Proteomes" id="UP000793456"/>
    </source>
</evidence>
<evidence type="ECO:0000313" key="1">
    <source>
        <dbReference type="EMBL" id="TMS11521.1"/>
    </source>
</evidence>